<sequence length="84" mass="8901">MRVATGAAEEELPVFLSDSLIVKDEGGDKGRGYYAKRNISAGELLLREAPHIFDAEEEDFEALAALHVLAAAEEGLASWAAAVG</sequence>
<protein>
    <submittedName>
        <fullName evidence="1">Uncharacterized protein</fullName>
    </submittedName>
</protein>
<reference evidence="1" key="1">
    <citation type="submission" date="2023-08" db="EMBL/GenBank/DDBJ databases">
        <authorList>
            <person name="Chen Y."/>
            <person name="Shah S."/>
            <person name="Dougan E. K."/>
            <person name="Thang M."/>
            <person name="Chan C."/>
        </authorList>
    </citation>
    <scope>NUCLEOTIDE SEQUENCE</scope>
</reference>
<evidence type="ECO:0000313" key="1">
    <source>
        <dbReference type="EMBL" id="CAJ1376872.1"/>
    </source>
</evidence>
<dbReference type="AlphaFoldDB" id="A0AA36HX00"/>
<dbReference type="EMBL" id="CAUJNA010000424">
    <property type="protein sequence ID" value="CAJ1376872.1"/>
    <property type="molecule type" value="Genomic_DNA"/>
</dbReference>
<comment type="caution">
    <text evidence="1">The sequence shown here is derived from an EMBL/GenBank/DDBJ whole genome shotgun (WGS) entry which is preliminary data.</text>
</comment>
<gene>
    <name evidence="1" type="ORF">EVOR1521_LOCUS5821</name>
</gene>
<keyword evidence="2" id="KW-1185">Reference proteome</keyword>
<proteinExistence type="predicted"/>
<dbReference type="SUPFAM" id="SSF82199">
    <property type="entry name" value="SET domain"/>
    <property type="match status" value="1"/>
</dbReference>
<evidence type="ECO:0000313" key="2">
    <source>
        <dbReference type="Proteomes" id="UP001178507"/>
    </source>
</evidence>
<dbReference type="InterPro" id="IPR046341">
    <property type="entry name" value="SET_dom_sf"/>
</dbReference>
<dbReference type="Proteomes" id="UP001178507">
    <property type="component" value="Unassembled WGS sequence"/>
</dbReference>
<accession>A0AA36HX00</accession>
<name>A0AA36HX00_9DINO</name>
<organism evidence="1 2">
    <name type="scientific">Effrenium voratum</name>
    <dbReference type="NCBI Taxonomy" id="2562239"/>
    <lineage>
        <taxon>Eukaryota</taxon>
        <taxon>Sar</taxon>
        <taxon>Alveolata</taxon>
        <taxon>Dinophyceae</taxon>
        <taxon>Suessiales</taxon>
        <taxon>Symbiodiniaceae</taxon>
        <taxon>Effrenium</taxon>
    </lineage>
</organism>